<keyword evidence="2" id="KW-1185">Reference proteome</keyword>
<evidence type="ECO:0000313" key="1">
    <source>
        <dbReference type="EMBL" id="RLL93179.1"/>
    </source>
</evidence>
<dbReference type="EMBL" id="NIDN02000373">
    <property type="protein sequence ID" value="RLL93179.1"/>
    <property type="molecule type" value="Genomic_DNA"/>
</dbReference>
<name>A0A421CTG3_9EURO</name>
<dbReference type="Proteomes" id="UP000215289">
    <property type="component" value="Unassembled WGS sequence"/>
</dbReference>
<proteinExistence type="predicted"/>
<sequence>MKFDALMGYLLDLGGKICYSGFRALRDTEFDAPDVTLVEVVNEVGEAAPILTVAGASMGQTPADLPTGWLLVHCPISPRGDKLPSNNDGPGASKPQEQKLDFRRSIVGVGVDTASRPNLTGVSDPPDSPLSHGRKWLTYILLAALYESENEAKISSEAQPLSSLVPTDIRELFMVPINISGIFHKFSADPELLIRCRHFALPVRIVSILWNPLGIGRRQLSKIIRAFTDPKADNGKISAFADPVAILLRKLVSPSTQSDVSQVQARYLKGFWGKWQKMKMPEISGVDLYGPWVPEAPPMRLRRPIERELDIDGFLPLESPVAKSRIPLRVILHAILLGHRSVENLAGHLDMLLDTFGSGNEICGKVEDLDDFAFMSALTVIAAIGKHADRFLCLNDTDFCMRAQPLVNIY</sequence>
<organism evidence="1 2">
    <name type="scientific">Aspergillus turcosus</name>
    <dbReference type="NCBI Taxonomy" id="1245748"/>
    <lineage>
        <taxon>Eukaryota</taxon>
        <taxon>Fungi</taxon>
        <taxon>Dikarya</taxon>
        <taxon>Ascomycota</taxon>
        <taxon>Pezizomycotina</taxon>
        <taxon>Eurotiomycetes</taxon>
        <taxon>Eurotiomycetidae</taxon>
        <taxon>Eurotiales</taxon>
        <taxon>Aspergillaceae</taxon>
        <taxon>Aspergillus</taxon>
        <taxon>Aspergillus subgen. Fumigati</taxon>
    </lineage>
</organism>
<dbReference type="AlphaFoldDB" id="A0A421CTG3"/>
<protein>
    <submittedName>
        <fullName evidence="1">Uncharacterized protein</fullName>
    </submittedName>
</protein>
<reference evidence="1 2" key="1">
    <citation type="submission" date="2018-08" db="EMBL/GenBank/DDBJ databases">
        <title>Draft genome sequences of two Aspergillus turcosus clinical strains isolated from bronchoalveolar lavage fluid: one azole-susceptible and the other azole-resistant.</title>
        <authorList>
            <person name="Parent-Michaud M."/>
            <person name="Dufresne P.J."/>
            <person name="Fournier E."/>
            <person name="Martineau C."/>
            <person name="Moreira S."/>
            <person name="Perkins V."/>
            <person name="De Repentigny L."/>
            <person name="Dufresne S.F."/>
        </authorList>
    </citation>
    <scope>NUCLEOTIDE SEQUENCE [LARGE SCALE GENOMIC DNA]</scope>
    <source>
        <strain evidence="1">HMR AF 1038</strain>
    </source>
</reference>
<accession>A0A421CTG3</accession>
<comment type="caution">
    <text evidence="1">The sequence shown here is derived from an EMBL/GenBank/DDBJ whole genome shotgun (WGS) entry which is preliminary data.</text>
</comment>
<evidence type="ECO:0000313" key="2">
    <source>
        <dbReference type="Proteomes" id="UP000215289"/>
    </source>
</evidence>
<gene>
    <name evidence="1" type="ORF">CFD26_101845</name>
</gene>